<keyword evidence="2" id="KW-1185">Reference proteome</keyword>
<dbReference type="EMBL" id="MW269554">
    <property type="protein sequence ID" value="QPZ53315.1"/>
    <property type="molecule type" value="Genomic_DNA"/>
</dbReference>
<name>A0A7T3PGZ6_9CAUD</name>
<evidence type="ECO:0000313" key="2">
    <source>
        <dbReference type="Proteomes" id="UP000595170"/>
    </source>
</evidence>
<dbReference type="Proteomes" id="UP000595170">
    <property type="component" value="Segment"/>
</dbReference>
<sequence>MGGKIPHDYRIEVWNEREQVEDTLAECSNYFVAEAAFEEACKQRPGKEVTLRQGARVLASSKR</sequence>
<proteinExistence type="predicted"/>
<gene>
    <name evidence="1" type="ORF">AchV4_0065</name>
</gene>
<accession>A0A7T3PGZ6</accession>
<reference evidence="1 2" key="1">
    <citation type="submission" date="2020-11" db="EMBL/GenBank/DDBJ databases">
        <title>Complete Genome Sequence of Achromobacter phage vB_AchrS_AchV4.</title>
        <authorList>
            <person name="Kaliniene L."/>
            <person name="Noreika A."/>
            <person name="Meskys R."/>
        </authorList>
    </citation>
    <scope>NUCLEOTIDE SEQUENCE [LARGE SCALE GENOMIC DNA]</scope>
</reference>
<evidence type="ECO:0000313" key="1">
    <source>
        <dbReference type="EMBL" id="QPZ53315.1"/>
    </source>
</evidence>
<organism evidence="1 2">
    <name type="scientific">Achromobacter phage vB_AchrS_AchV4</name>
    <dbReference type="NCBI Taxonomy" id="2796514"/>
    <lineage>
        <taxon>Viruses</taxon>
        <taxon>Duplodnaviria</taxon>
        <taxon>Heunggongvirae</taxon>
        <taxon>Uroviricota</taxon>
        <taxon>Caudoviricetes</taxon>
        <taxon>Casjensviridae</taxon>
        <taxon>Gediminasvirus</taxon>
        <taxon>Gediminasvirus AchV4</taxon>
    </lineage>
</organism>
<protein>
    <submittedName>
        <fullName evidence="1">Uncharacterized protein</fullName>
    </submittedName>
</protein>